<dbReference type="PROSITE" id="PS00107">
    <property type="entry name" value="PROTEIN_KINASE_ATP"/>
    <property type="match status" value="1"/>
</dbReference>
<dbReference type="GO" id="GO:0000045">
    <property type="term" value="P:autophagosome assembly"/>
    <property type="evidence" value="ECO:0007669"/>
    <property type="project" value="TreeGrafter"/>
</dbReference>
<comment type="similarity">
    <text evidence="12">Belongs to the protein kinase superfamily.</text>
</comment>
<evidence type="ECO:0000256" key="2">
    <source>
        <dbReference type="ARBA" id="ARBA00012513"/>
    </source>
</evidence>
<dbReference type="Gene3D" id="1.10.510.10">
    <property type="entry name" value="Transferase(Phosphotransferase) domain 1"/>
    <property type="match status" value="1"/>
</dbReference>
<dbReference type="GO" id="GO:0034045">
    <property type="term" value="C:phagophore assembly site membrane"/>
    <property type="evidence" value="ECO:0007669"/>
    <property type="project" value="TreeGrafter"/>
</dbReference>
<dbReference type="STRING" id="103827.A0A0N5CWP6"/>
<dbReference type="GO" id="GO:0005829">
    <property type="term" value="C:cytosol"/>
    <property type="evidence" value="ECO:0007669"/>
    <property type="project" value="TreeGrafter"/>
</dbReference>
<dbReference type="WBParaSite" id="TCLT_0000477401-mRNA-1">
    <property type="protein sequence ID" value="TCLT_0000477401-mRNA-1"/>
    <property type="gene ID" value="TCLT_0000477401"/>
</dbReference>
<keyword evidence="7" id="KW-0418">Kinase</keyword>
<evidence type="ECO:0000256" key="6">
    <source>
        <dbReference type="ARBA" id="ARBA00022741"/>
    </source>
</evidence>
<dbReference type="Proteomes" id="UP000276776">
    <property type="component" value="Unassembled WGS sequence"/>
</dbReference>
<comment type="catalytic activity">
    <reaction evidence="9">
        <text>L-threonyl-[protein] + ATP = O-phospho-L-threonyl-[protein] + ADP + H(+)</text>
        <dbReference type="Rhea" id="RHEA:46608"/>
        <dbReference type="Rhea" id="RHEA-COMP:11060"/>
        <dbReference type="Rhea" id="RHEA-COMP:11605"/>
        <dbReference type="ChEBI" id="CHEBI:15378"/>
        <dbReference type="ChEBI" id="CHEBI:30013"/>
        <dbReference type="ChEBI" id="CHEBI:30616"/>
        <dbReference type="ChEBI" id="CHEBI:61977"/>
        <dbReference type="ChEBI" id="CHEBI:456216"/>
        <dbReference type="EC" id="2.7.11.1"/>
    </reaction>
</comment>
<dbReference type="PANTHER" id="PTHR24348">
    <property type="entry name" value="SERINE/THREONINE-PROTEIN KINASE UNC-51-RELATED"/>
    <property type="match status" value="1"/>
</dbReference>
<dbReference type="InterPro" id="IPR000719">
    <property type="entry name" value="Prot_kinase_dom"/>
</dbReference>
<dbReference type="GO" id="GO:0010506">
    <property type="term" value="P:regulation of autophagy"/>
    <property type="evidence" value="ECO:0007669"/>
    <property type="project" value="InterPro"/>
</dbReference>
<dbReference type="Pfam" id="PF00069">
    <property type="entry name" value="Pkinase"/>
    <property type="match status" value="1"/>
</dbReference>
<evidence type="ECO:0000256" key="11">
    <source>
        <dbReference type="PROSITE-ProRule" id="PRU10141"/>
    </source>
</evidence>
<evidence type="ECO:0000256" key="3">
    <source>
        <dbReference type="ARBA" id="ARBA00022490"/>
    </source>
</evidence>
<dbReference type="PROSITE" id="PS00108">
    <property type="entry name" value="PROTEIN_KINASE_ST"/>
    <property type="match status" value="1"/>
</dbReference>
<keyword evidence="3" id="KW-0963">Cytoplasm</keyword>
<comment type="catalytic activity">
    <reaction evidence="10">
        <text>L-seryl-[protein] + ATP = O-phospho-L-seryl-[protein] + ADP + H(+)</text>
        <dbReference type="Rhea" id="RHEA:17989"/>
        <dbReference type="Rhea" id="RHEA-COMP:9863"/>
        <dbReference type="Rhea" id="RHEA-COMP:11604"/>
        <dbReference type="ChEBI" id="CHEBI:15378"/>
        <dbReference type="ChEBI" id="CHEBI:29999"/>
        <dbReference type="ChEBI" id="CHEBI:30616"/>
        <dbReference type="ChEBI" id="CHEBI:83421"/>
        <dbReference type="ChEBI" id="CHEBI:456216"/>
        <dbReference type="EC" id="2.7.11.1"/>
    </reaction>
</comment>
<evidence type="ECO:0000259" key="13">
    <source>
        <dbReference type="PROSITE" id="PS50011"/>
    </source>
</evidence>
<accession>A0A0N5CWP6</accession>
<keyword evidence="4 12" id="KW-0723">Serine/threonine-protein kinase</keyword>
<dbReference type="SMART" id="SM00220">
    <property type="entry name" value="S_TKc"/>
    <property type="match status" value="1"/>
</dbReference>
<dbReference type="GO" id="GO:0042594">
    <property type="term" value="P:response to starvation"/>
    <property type="evidence" value="ECO:0007669"/>
    <property type="project" value="TreeGrafter"/>
</dbReference>
<dbReference type="AlphaFoldDB" id="A0A0N5CWP6"/>
<feature type="binding site" evidence="11">
    <location>
        <position position="33"/>
    </location>
    <ligand>
        <name>ATP</name>
        <dbReference type="ChEBI" id="CHEBI:30616"/>
    </ligand>
</feature>
<evidence type="ECO:0000256" key="12">
    <source>
        <dbReference type="RuleBase" id="RU000304"/>
    </source>
</evidence>
<protein>
    <recommendedName>
        <fullName evidence="2">non-specific serine/threonine protein kinase</fullName>
        <ecNumber evidence="2">2.7.11.1</ecNumber>
    </recommendedName>
</protein>
<evidence type="ECO:0000256" key="4">
    <source>
        <dbReference type="ARBA" id="ARBA00022527"/>
    </source>
</evidence>
<evidence type="ECO:0000256" key="9">
    <source>
        <dbReference type="ARBA" id="ARBA00047899"/>
    </source>
</evidence>
<reference evidence="16" key="1">
    <citation type="submission" date="2017-02" db="UniProtKB">
        <authorList>
            <consortium name="WormBaseParasite"/>
        </authorList>
    </citation>
    <scope>IDENTIFICATION</scope>
</reference>
<dbReference type="SUPFAM" id="SSF116846">
    <property type="entry name" value="MIT domain"/>
    <property type="match status" value="2"/>
</dbReference>
<evidence type="ECO:0000313" key="14">
    <source>
        <dbReference type="EMBL" id="VDN01924.1"/>
    </source>
</evidence>
<evidence type="ECO:0000313" key="15">
    <source>
        <dbReference type="Proteomes" id="UP000276776"/>
    </source>
</evidence>
<comment type="cofactor">
    <cofactor evidence="1">
        <name>Mg(2+)</name>
        <dbReference type="ChEBI" id="CHEBI:18420"/>
    </cofactor>
</comment>
<dbReference type="PANTHER" id="PTHR24348:SF65">
    <property type="entry name" value="SERINE_THREONINE-PROTEIN KINASE ULK3"/>
    <property type="match status" value="1"/>
</dbReference>
<dbReference type="PROSITE" id="PS50011">
    <property type="entry name" value="PROTEIN_KINASE_DOM"/>
    <property type="match status" value="1"/>
</dbReference>
<dbReference type="GO" id="GO:0005776">
    <property type="term" value="C:autophagosome"/>
    <property type="evidence" value="ECO:0007669"/>
    <property type="project" value="TreeGrafter"/>
</dbReference>
<evidence type="ECO:0000256" key="8">
    <source>
        <dbReference type="ARBA" id="ARBA00022840"/>
    </source>
</evidence>
<dbReference type="GO" id="GO:0004674">
    <property type="term" value="F:protein serine/threonine kinase activity"/>
    <property type="evidence" value="ECO:0007669"/>
    <property type="project" value="UniProtKB-KW"/>
</dbReference>
<dbReference type="InterPro" id="IPR008271">
    <property type="entry name" value="Ser/Thr_kinase_AS"/>
</dbReference>
<evidence type="ECO:0000256" key="7">
    <source>
        <dbReference type="ARBA" id="ARBA00022777"/>
    </source>
</evidence>
<dbReference type="InterPro" id="IPR036181">
    <property type="entry name" value="MIT_dom_sf"/>
</dbReference>
<evidence type="ECO:0000256" key="1">
    <source>
        <dbReference type="ARBA" id="ARBA00001946"/>
    </source>
</evidence>
<keyword evidence="15" id="KW-1185">Reference proteome</keyword>
<dbReference type="Gene3D" id="1.20.58.80">
    <property type="entry name" value="Phosphotransferase system, lactose/cellobiose-type IIA subunit"/>
    <property type="match status" value="2"/>
</dbReference>
<keyword evidence="6 11" id="KW-0547">Nucleotide-binding</keyword>
<sequence>MYYRIGSGSFSYVFKAVSAAPRNNGVRSTVAIKVMSMQAANSSKLSSDCVVSEIKILKNLKHKNIVRLHDFHWDHNNIYLIMEYCGSDNLSSFIKRYGSLPEALTRRFFRQIAVAIQYMRTMNVAHMDLKPQNILLTNRHSPFVKISDFGLALYLKKNEHACSFRGSPLYMAPEIFRRCPYDSRVDLWSCGVILYECLYGIPPFRADTYDELVEQILSKQPIHFLKNIHLSHDCLDLLKGLLVRDPFHRITFERFFTHPFVNIAKLTTVAELREADSYVQQSRQAELEDNLVAAIKLLTNAIQIYMCWLESLEENKEKAEFRKKIKAHLEHAENMKEHLRPVTKQLPSSHLFDDHSEWKDKPQVYAAELLARAANDLEYEEQWSDAFEKYTLAIEGALQVLRSEDRSTKRAIKLQHEVSNWLFAAERLKVCLYLQFLIIQELIFICWK</sequence>
<gene>
    <name evidence="14" type="ORF">TCLT_LOCUS4763</name>
</gene>
<dbReference type="EC" id="2.7.11.1" evidence="2"/>
<dbReference type="InterPro" id="IPR017441">
    <property type="entry name" value="Protein_kinase_ATP_BS"/>
</dbReference>
<proteinExistence type="inferred from homology"/>
<evidence type="ECO:0000256" key="5">
    <source>
        <dbReference type="ARBA" id="ARBA00022679"/>
    </source>
</evidence>
<dbReference type="EMBL" id="UYYF01004303">
    <property type="protein sequence ID" value="VDN01924.1"/>
    <property type="molecule type" value="Genomic_DNA"/>
</dbReference>
<name>A0A0N5CWP6_THECL</name>
<dbReference type="SUPFAM" id="SSF56112">
    <property type="entry name" value="Protein kinase-like (PK-like)"/>
    <property type="match status" value="1"/>
</dbReference>
<dbReference type="InterPro" id="IPR045269">
    <property type="entry name" value="Atg1-like"/>
</dbReference>
<dbReference type="Gene3D" id="3.30.200.20">
    <property type="entry name" value="Phosphorylase Kinase, domain 1"/>
    <property type="match status" value="1"/>
</dbReference>
<dbReference type="FunFam" id="1.10.510.10:FF:000571">
    <property type="entry name" value="Maternal embryonic leucine zipper kinase"/>
    <property type="match status" value="1"/>
</dbReference>
<dbReference type="OMA" id="RFFTHPF"/>
<evidence type="ECO:0000256" key="10">
    <source>
        <dbReference type="ARBA" id="ARBA00048679"/>
    </source>
</evidence>
<dbReference type="OrthoDB" id="346907at2759"/>
<feature type="domain" description="Protein kinase" evidence="13">
    <location>
        <begin position="1"/>
        <end position="261"/>
    </location>
</feature>
<dbReference type="GO" id="GO:0000422">
    <property type="term" value="P:autophagy of mitochondrion"/>
    <property type="evidence" value="ECO:0007669"/>
    <property type="project" value="TreeGrafter"/>
</dbReference>
<evidence type="ECO:0000313" key="16">
    <source>
        <dbReference type="WBParaSite" id="TCLT_0000477401-mRNA-1"/>
    </source>
</evidence>
<dbReference type="GO" id="GO:0005524">
    <property type="term" value="F:ATP binding"/>
    <property type="evidence" value="ECO:0007669"/>
    <property type="project" value="UniProtKB-UniRule"/>
</dbReference>
<dbReference type="InterPro" id="IPR011009">
    <property type="entry name" value="Kinase-like_dom_sf"/>
</dbReference>
<organism evidence="16">
    <name type="scientific">Thelazia callipaeda</name>
    <name type="common">Oriental eyeworm</name>
    <name type="synonym">Parasitic nematode</name>
    <dbReference type="NCBI Taxonomy" id="103827"/>
    <lineage>
        <taxon>Eukaryota</taxon>
        <taxon>Metazoa</taxon>
        <taxon>Ecdysozoa</taxon>
        <taxon>Nematoda</taxon>
        <taxon>Chromadorea</taxon>
        <taxon>Rhabditida</taxon>
        <taxon>Spirurina</taxon>
        <taxon>Spiruromorpha</taxon>
        <taxon>Thelazioidea</taxon>
        <taxon>Thelaziidae</taxon>
        <taxon>Thelazia</taxon>
    </lineage>
</organism>
<keyword evidence="8 11" id="KW-0067">ATP-binding</keyword>
<dbReference type="GO" id="GO:0061709">
    <property type="term" value="P:reticulophagy"/>
    <property type="evidence" value="ECO:0007669"/>
    <property type="project" value="TreeGrafter"/>
</dbReference>
<reference evidence="14 15" key="2">
    <citation type="submission" date="2018-11" db="EMBL/GenBank/DDBJ databases">
        <authorList>
            <consortium name="Pathogen Informatics"/>
        </authorList>
    </citation>
    <scope>NUCLEOTIDE SEQUENCE [LARGE SCALE GENOMIC DNA]</scope>
</reference>
<keyword evidence="5" id="KW-0808">Transferase</keyword>
<dbReference type="GO" id="GO:0034727">
    <property type="term" value="P:piecemeal microautophagy of the nucleus"/>
    <property type="evidence" value="ECO:0007669"/>
    <property type="project" value="TreeGrafter"/>
</dbReference>